<evidence type="ECO:0000259" key="1">
    <source>
        <dbReference type="PROSITE" id="PS50812"/>
    </source>
</evidence>
<dbReference type="AlphaFoldDB" id="A0A833QBJ9"/>
<keyword evidence="3" id="KW-1185">Reference proteome</keyword>
<dbReference type="CDD" id="cd05162">
    <property type="entry name" value="PWWP"/>
    <property type="match status" value="1"/>
</dbReference>
<feature type="domain" description="PWWP" evidence="1">
    <location>
        <begin position="129"/>
        <end position="193"/>
    </location>
</feature>
<dbReference type="SUPFAM" id="SSF63748">
    <property type="entry name" value="Tudor/PWWP/MBT"/>
    <property type="match status" value="1"/>
</dbReference>
<accession>A0A833QBJ9</accession>
<dbReference type="Proteomes" id="UP000623129">
    <property type="component" value="Unassembled WGS sequence"/>
</dbReference>
<dbReference type="Gene3D" id="2.30.30.140">
    <property type="match status" value="1"/>
</dbReference>
<dbReference type="PROSITE" id="PS50812">
    <property type="entry name" value="PWWP"/>
    <property type="match status" value="1"/>
</dbReference>
<organism evidence="2 3">
    <name type="scientific">Carex littledalei</name>
    <dbReference type="NCBI Taxonomy" id="544730"/>
    <lineage>
        <taxon>Eukaryota</taxon>
        <taxon>Viridiplantae</taxon>
        <taxon>Streptophyta</taxon>
        <taxon>Embryophyta</taxon>
        <taxon>Tracheophyta</taxon>
        <taxon>Spermatophyta</taxon>
        <taxon>Magnoliopsida</taxon>
        <taxon>Liliopsida</taxon>
        <taxon>Poales</taxon>
        <taxon>Cyperaceae</taxon>
        <taxon>Cyperoideae</taxon>
        <taxon>Cariceae</taxon>
        <taxon>Carex</taxon>
        <taxon>Carex subgen. Euthyceras</taxon>
    </lineage>
</organism>
<dbReference type="InterPro" id="IPR000313">
    <property type="entry name" value="PWWP_dom"/>
</dbReference>
<reference evidence="2" key="1">
    <citation type="submission" date="2020-01" db="EMBL/GenBank/DDBJ databases">
        <title>Genome sequence of Kobresia littledalei, the first chromosome-level genome in the family Cyperaceae.</title>
        <authorList>
            <person name="Qu G."/>
        </authorList>
    </citation>
    <scope>NUCLEOTIDE SEQUENCE</scope>
    <source>
        <strain evidence="2">C.B.Clarke</strain>
        <tissue evidence="2">Leaf</tissue>
    </source>
</reference>
<sequence length="233" mass="26097">MKSQSAIVETPSIPNLCRKARSRRKCNRSLKVDDCSLEHLNIEDAPNFNHHWGRNAINFLENSSEVPVVPVESVPCTKNSIFQKQWQITPAVGDRKDTNSSAGTSSHCFNKSVPVSLQKCNNSNSWLFPGIVVWAKKANNEWWPAEVVDATSILKCTGSYSIGRSLVKFFGDDKQHCKSTRIQLLRFLLSVQELILSEKPVKRVRKTRIMRHLGLIAPVGSPFSLSHVTSDAV</sequence>
<evidence type="ECO:0000313" key="3">
    <source>
        <dbReference type="Proteomes" id="UP000623129"/>
    </source>
</evidence>
<proteinExistence type="predicted"/>
<gene>
    <name evidence="2" type="ORF">FCM35_KLT21877</name>
</gene>
<dbReference type="Pfam" id="PF00855">
    <property type="entry name" value="PWWP"/>
    <property type="match status" value="1"/>
</dbReference>
<dbReference type="OrthoDB" id="5964980at2759"/>
<name>A0A833QBJ9_9POAL</name>
<dbReference type="EMBL" id="SWLB01000197">
    <property type="protein sequence ID" value="KAF3319848.1"/>
    <property type="molecule type" value="Genomic_DNA"/>
</dbReference>
<comment type="caution">
    <text evidence="2">The sequence shown here is derived from an EMBL/GenBank/DDBJ whole genome shotgun (WGS) entry which is preliminary data.</text>
</comment>
<evidence type="ECO:0000313" key="2">
    <source>
        <dbReference type="EMBL" id="KAF3319848.1"/>
    </source>
</evidence>
<protein>
    <submittedName>
        <fullName evidence="2">PWWP domain-containing protein</fullName>
    </submittedName>
</protein>